<comment type="similarity">
    <text evidence="2 7">Belongs to the ExbD/TolR family.</text>
</comment>
<dbReference type="Gene3D" id="3.30.420.270">
    <property type="match status" value="1"/>
</dbReference>
<comment type="subcellular location">
    <subcellularLocation>
        <location evidence="1">Cell membrane</location>
        <topology evidence="1">Single-pass membrane protein</topology>
    </subcellularLocation>
    <subcellularLocation>
        <location evidence="7">Cell membrane</location>
        <topology evidence="7">Single-pass type II membrane protein</topology>
    </subcellularLocation>
</comment>
<keyword evidence="6" id="KW-0472">Membrane</keyword>
<evidence type="ECO:0000313" key="8">
    <source>
        <dbReference type="EMBL" id="MDC0673453.1"/>
    </source>
</evidence>
<keyword evidence="9" id="KW-1185">Reference proteome</keyword>
<evidence type="ECO:0000313" key="9">
    <source>
        <dbReference type="Proteomes" id="UP001217838"/>
    </source>
</evidence>
<evidence type="ECO:0000256" key="5">
    <source>
        <dbReference type="ARBA" id="ARBA00022989"/>
    </source>
</evidence>
<proteinExistence type="inferred from homology"/>
<gene>
    <name evidence="8" type="ORF">POL58_37255</name>
</gene>
<evidence type="ECO:0000256" key="6">
    <source>
        <dbReference type="ARBA" id="ARBA00023136"/>
    </source>
</evidence>
<keyword evidence="5" id="KW-1133">Transmembrane helix</keyword>
<evidence type="ECO:0000256" key="3">
    <source>
        <dbReference type="ARBA" id="ARBA00022475"/>
    </source>
</evidence>
<evidence type="ECO:0000256" key="4">
    <source>
        <dbReference type="ARBA" id="ARBA00022692"/>
    </source>
</evidence>
<reference evidence="8 9" key="1">
    <citation type="submission" date="2022-11" db="EMBL/GenBank/DDBJ databases">
        <title>Minimal conservation of predation-associated metabolite biosynthetic gene clusters underscores biosynthetic potential of Myxococcota including descriptions for ten novel species: Archangium lansinium sp. nov., Myxococcus landrumus sp. nov., Nannocystis bai.</title>
        <authorList>
            <person name="Ahearne A."/>
            <person name="Stevens C."/>
            <person name="Dowd S."/>
        </authorList>
    </citation>
    <scope>NUCLEOTIDE SEQUENCE [LARGE SCALE GENOMIC DNA]</scope>
    <source>
        <strain evidence="8 9">NCELM</strain>
    </source>
</reference>
<dbReference type="Pfam" id="PF02472">
    <property type="entry name" value="ExbD"/>
    <property type="match status" value="1"/>
</dbReference>
<protein>
    <submittedName>
        <fullName evidence="8">Biopolymer transporter ExbD</fullName>
    </submittedName>
</protein>
<keyword evidence="7" id="KW-0813">Transport</keyword>
<organism evidence="8 9">
    <name type="scientific">Nannocystis radixulma</name>
    <dbReference type="NCBI Taxonomy" id="2995305"/>
    <lineage>
        <taxon>Bacteria</taxon>
        <taxon>Pseudomonadati</taxon>
        <taxon>Myxococcota</taxon>
        <taxon>Polyangia</taxon>
        <taxon>Nannocystales</taxon>
        <taxon>Nannocystaceae</taxon>
        <taxon>Nannocystis</taxon>
    </lineage>
</organism>
<evidence type="ECO:0000256" key="1">
    <source>
        <dbReference type="ARBA" id="ARBA00004162"/>
    </source>
</evidence>
<dbReference type="Proteomes" id="UP001217838">
    <property type="component" value="Unassembled WGS sequence"/>
</dbReference>
<evidence type="ECO:0000256" key="7">
    <source>
        <dbReference type="RuleBase" id="RU003879"/>
    </source>
</evidence>
<keyword evidence="4 7" id="KW-0812">Transmembrane</keyword>
<keyword evidence="7" id="KW-0653">Protein transport</keyword>
<comment type="caution">
    <text evidence="8">The sequence shown here is derived from an EMBL/GenBank/DDBJ whole genome shotgun (WGS) entry which is preliminary data.</text>
</comment>
<sequence>MPPSRLFAPLLLLPLACDEPQAEKARQAREQALDQRIDHLEAEVAALGLRVKHLEEERLRQLPSLPPASGGASNAVVVELTADTIRVGDETVDLARLEALLRERLARQPDVALTVSAARTVAYARVIEVLDLGQRVGIRKTSIADDPSKK</sequence>
<accession>A0ABT5BH63</accession>
<evidence type="ECO:0000256" key="2">
    <source>
        <dbReference type="ARBA" id="ARBA00005811"/>
    </source>
</evidence>
<dbReference type="InterPro" id="IPR003400">
    <property type="entry name" value="ExbD"/>
</dbReference>
<keyword evidence="3" id="KW-1003">Cell membrane</keyword>
<name>A0ABT5BH63_9BACT</name>
<dbReference type="RefSeq" id="WP_272006503.1">
    <property type="nucleotide sequence ID" value="NZ_JAQNDN010000022.1"/>
</dbReference>
<dbReference type="EMBL" id="JAQNDN010000022">
    <property type="protein sequence ID" value="MDC0673453.1"/>
    <property type="molecule type" value="Genomic_DNA"/>
</dbReference>